<organism evidence="2 3">
    <name type="scientific">Thecamonas trahens ATCC 50062</name>
    <dbReference type="NCBI Taxonomy" id="461836"/>
    <lineage>
        <taxon>Eukaryota</taxon>
        <taxon>Apusozoa</taxon>
        <taxon>Apusomonadida</taxon>
        <taxon>Apusomonadidae</taxon>
        <taxon>Thecamonas</taxon>
    </lineage>
</organism>
<evidence type="ECO:0000313" key="2">
    <source>
        <dbReference type="EMBL" id="KNC54899.1"/>
    </source>
</evidence>
<dbReference type="EMBL" id="GL349492">
    <property type="protein sequence ID" value="KNC54899.1"/>
    <property type="molecule type" value="Genomic_DNA"/>
</dbReference>
<protein>
    <submittedName>
        <fullName evidence="2">Uncharacterized protein</fullName>
    </submittedName>
</protein>
<evidence type="ECO:0000256" key="1">
    <source>
        <dbReference type="SAM" id="MobiDB-lite"/>
    </source>
</evidence>
<reference evidence="2 3" key="1">
    <citation type="submission" date="2010-05" db="EMBL/GenBank/DDBJ databases">
        <title>The Genome Sequence of Thecamonas trahens ATCC 50062.</title>
        <authorList>
            <consortium name="The Broad Institute Genome Sequencing Platform"/>
            <person name="Russ C."/>
            <person name="Cuomo C."/>
            <person name="Shea T."/>
            <person name="Young S.K."/>
            <person name="Zeng Q."/>
            <person name="Koehrsen M."/>
            <person name="Haas B."/>
            <person name="Borodovsky M."/>
            <person name="Guigo R."/>
            <person name="Alvarado L."/>
            <person name="Berlin A."/>
            <person name="Bochicchio J."/>
            <person name="Borenstein D."/>
            <person name="Chapman S."/>
            <person name="Chen Z."/>
            <person name="Freedman E."/>
            <person name="Gellesch M."/>
            <person name="Goldberg J."/>
            <person name="Griggs A."/>
            <person name="Gujja S."/>
            <person name="Heilman E."/>
            <person name="Heiman D."/>
            <person name="Hepburn T."/>
            <person name="Howarth C."/>
            <person name="Jen D."/>
            <person name="Larson L."/>
            <person name="Mehta T."/>
            <person name="Park D."/>
            <person name="Pearson M."/>
            <person name="Roberts A."/>
            <person name="Saif S."/>
            <person name="Shenoy N."/>
            <person name="Sisk P."/>
            <person name="Stolte C."/>
            <person name="Sykes S."/>
            <person name="Thomson T."/>
            <person name="Walk T."/>
            <person name="White J."/>
            <person name="Yandava C."/>
            <person name="Burger G."/>
            <person name="Gray M.W."/>
            <person name="Holland P.W.H."/>
            <person name="King N."/>
            <person name="Lang F.B.F."/>
            <person name="Roger A.J."/>
            <person name="Ruiz-Trillo I."/>
            <person name="Lander E."/>
            <person name="Nusbaum C."/>
        </authorList>
    </citation>
    <scope>NUCLEOTIDE SEQUENCE [LARGE SCALE GENOMIC DNA]</scope>
    <source>
        <strain evidence="2 3">ATCC 50062</strain>
    </source>
</reference>
<dbReference type="AlphaFoldDB" id="A0A0L0DRE7"/>
<feature type="region of interest" description="Disordered" evidence="1">
    <location>
        <begin position="387"/>
        <end position="412"/>
    </location>
</feature>
<evidence type="ECO:0000313" key="3">
    <source>
        <dbReference type="Proteomes" id="UP000054408"/>
    </source>
</evidence>
<dbReference type="GeneID" id="25568754"/>
<feature type="compositionally biased region" description="Acidic residues" evidence="1">
    <location>
        <begin position="135"/>
        <end position="148"/>
    </location>
</feature>
<sequence>MVIEALGDDAPDAFTPLLERFVKVMMWKEAWAGDAVLDTPPLESFAPLVAKDLFLPPDQVKRLLLWTGLPQSDAELFAARFAKQPLAKLATALRRRLSTDWDQLLGAFNTHLERFEERQRLKFNLAQAKARPEAEAETEAETETETEAEAASVATEADTEADTGSPRRVHFANTVQVTEYQPGERMLPQSRRRRRQRGGSPEPSSVSSQRVVRGAAEAEATLDANPRASGRLESLLRLPPAKRAEVLLFGSSGAQALNGVQARALAKSLGDADAGIAAQDLLGLDGKQVRVLLATCAVQAGADADDWVERLDAALWNGASDALFETLAPGSGLGTSADDLVESFSRTSLHTGFLTSSFYPPRISISETPPSLPRNEPLASRYASLQLSPSPRQESPPAVPMAHPVVAPPDPAPTTVNVNINLGPAASSGNSAASYPVVDVSSTAGADPSPGRPGLKTRPRMVPSVELPELHRGAARSGAGSPLRPRTEALPAYMPRVPAAVAAGYIRRVPEVHQDATVDRALAIALRICGRGQR</sequence>
<accession>A0A0L0DRE7</accession>
<keyword evidence="3" id="KW-1185">Reference proteome</keyword>
<dbReference type="Proteomes" id="UP000054408">
    <property type="component" value="Unassembled WGS sequence"/>
</dbReference>
<gene>
    <name evidence="2" type="ORF">AMSG_10555</name>
</gene>
<feature type="region of interest" description="Disordered" evidence="1">
    <location>
        <begin position="126"/>
        <end position="225"/>
    </location>
</feature>
<dbReference type="RefSeq" id="XP_013753490.1">
    <property type="nucleotide sequence ID" value="XM_013898036.1"/>
</dbReference>
<name>A0A0L0DRE7_THETB</name>
<proteinExistence type="predicted"/>
<feature type="region of interest" description="Disordered" evidence="1">
    <location>
        <begin position="441"/>
        <end position="460"/>
    </location>
</feature>